<feature type="compositionally biased region" description="Polar residues" evidence="13">
    <location>
        <begin position="476"/>
        <end position="495"/>
    </location>
</feature>
<keyword evidence="7 12" id="KW-0914">Notch signaling pathway</keyword>
<keyword evidence="9 12" id="KW-0333">Golgi apparatus</keyword>
<proteinExistence type="inferred from homology"/>
<comment type="domain">
    <text evidence="12">The PAL motif is required for normal active site conformation.</text>
</comment>
<dbReference type="EMBL" id="JAFCIX010000575">
    <property type="protein sequence ID" value="KAH6586189.1"/>
    <property type="molecule type" value="Genomic_DNA"/>
</dbReference>
<evidence type="ECO:0000256" key="12">
    <source>
        <dbReference type="RuleBase" id="RU361148"/>
    </source>
</evidence>
<dbReference type="PANTHER" id="PTHR10202">
    <property type="entry name" value="PRESENILIN"/>
    <property type="match status" value="1"/>
</dbReference>
<dbReference type="EC" id="3.4.23.-" evidence="12"/>
<evidence type="ECO:0000256" key="8">
    <source>
        <dbReference type="ARBA" id="ARBA00022989"/>
    </source>
</evidence>
<keyword evidence="3" id="KW-0479">Metal-binding</keyword>
<protein>
    <recommendedName>
        <fullName evidence="12">Presenilin</fullName>
        <ecNumber evidence="12">3.4.23.-</ecNumber>
    </recommendedName>
</protein>
<feature type="transmembrane region" description="Helical" evidence="12">
    <location>
        <begin position="646"/>
        <end position="666"/>
    </location>
</feature>
<feature type="transmembrane region" description="Helical" evidence="12">
    <location>
        <begin position="880"/>
        <end position="907"/>
    </location>
</feature>
<evidence type="ECO:0000256" key="10">
    <source>
        <dbReference type="ARBA" id="ARBA00023136"/>
    </source>
</evidence>
<dbReference type="InterPro" id="IPR011989">
    <property type="entry name" value="ARM-like"/>
</dbReference>
<comment type="similarity">
    <text evidence="1 12">Belongs to the peptidase A22A family.</text>
</comment>
<sequence length="968" mass="105470">MSAAPLEDSISLALSLPKDINYTSANLAYGRQAISRLIDSLEDGKLHARQKALMSLSDLCHSPENTVQGIQKGLVTHLNLFLSIDDATCKLKATELLHTISGHAIGRTDIIDSNILESFLKLFTDSNDLVRKHIYGTLSRISTQKKGVVNILQSKLFVPIILRLALERMEVQISILETCYNCIRLGDDVEISKLALENGAMEEFTDILRKSLSGKVKVEACRCIMMLSFYHEGKRAATTKDTMLVLIALLRDHKSDVRAAAAGALMSITIDCDAKRIMIRENALKVLASLLSDSNELVQLNAIKTITNCAEDYSGRFQLNHCIQKLEELEKSSKPHVAKAAARAIAFSIVQMPIGDEDNTISNLVLHLGMAAVHDDGDAALVQVTKCSVCSKTALFMCSLCEASSGDTASGTTAARPPSSTRFYCSAQCQRLDWPQHKNVCVGTLRLQQERLLTQQQSIPSQQQSSGGIGGAPSGNTQGQQRQAGVVDSNQQSSLAEGAARRFTGDEEPTEEERIMDLRFYMQQIYTIIKPVMCCIILSVLWVKLASPIDPVFDTGVPITVTNSVSVGQVFGSSGNSAQDTSSLVAALVILTQIVVATIVIMCLFRWGQIKIIYGIFVFVVMLLLGYFGYTLGLTLLFVALAPLDYISFAFFIWNLTAVGLAVIFWKGPLYIQQGYLILMSSMMAFSLSTLPDLVTWILLGLLAIWDLIAVLCPYGPLRMLLESAQTQNQELPAALLYSAMVFMATPGEPPSTRVSTTMDPMDLSTKQGDTAVTSSLANQANSQFIAGEGDTDHHSGTHYIATTDQLEQRPLQADFNQGNIEMNSLDRSQPYPSSSAARGREEGQVPEVEGDNDDDGENGLKLGLGDFVFYSVLVGRASLFDWITTMSTIVAVTAGLSMTIFLLAVYRKPLPALPFSIAFGILFYFLSAITLTPFLDHLVIRPPIIIPPLVGSSLWVGKSVGGGMIYL</sequence>
<dbReference type="SMART" id="SM00730">
    <property type="entry name" value="PSN"/>
    <property type="match status" value="1"/>
</dbReference>
<evidence type="ECO:0000256" key="3">
    <source>
        <dbReference type="ARBA" id="ARBA00022723"/>
    </source>
</evidence>
<evidence type="ECO:0000259" key="14">
    <source>
        <dbReference type="PROSITE" id="PS50865"/>
    </source>
</evidence>
<feature type="compositionally biased region" description="Low complexity" evidence="13">
    <location>
        <begin position="456"/>
        <end position="466"/>
    </location>
</feature>
<dbReference type="Proteomes" id="UP001648503">
    <property type="component" value="Unassembled WGS sequence"/>
</dbReference>
<comment type="function">
    <text evidence="12">Probable subunit of the gamma-secretase complex, an endoprotease complex that catalyzes the intramembrane cleavage of integral membrane proteins such as Notch receptors.</text>
</comment>
<feature type="region of interest" description="Disordered" evidence="13">
    <location>
        <begin position="456"/>
        <end position="510"/>
    </location>
</feature>
<evidence type="ECO:0000256" key="9">
    <source>
        <dbReference type="ARBA" id="ARBA00023034"/>
    </source>
</evidence>
<keyword evidence="12" id="KW-0378">Hydrolase</keyword>
<feature type="region of interest" description="Disordered" evidence="13">
    <location>
        <begin position="823"/>
        <end position="857"/>
    </location>
</feature>
<comment type="subcellular location">
    <subcellularLocation>
        <location evidence="12">Endoplasmic reticulum membrane</location>
        <topology evidence="12">Multi-pass membrane protein</topology>
    </subcellularLocation>
    <subcellularLocation>
        <location evidence="12">Golgi apparatus membrane</location>
        <topology evidence="12">Multi-pass membrane protein</topology>
    </subcellularLocation>
</comment>
<dbReference type="Gene3D" id="1.25.10.10">
    <property type="entry name" value="Leucine-rich Repeat Variant"/>
    <property type="match status" value="1"/>
</dbReference>
<dbReference type="Gene3D" id="6.10.140.2220">
    <property type="match status" value="1"/>
</dbReference>
<evidence type="ECO:0000256" key="13">
    <source>
        <dbReference type="SAM" id="MobiDB-lite"/>
    </source>
</evidence>
<dbReference type="SUPFAM" id="SSF48371">
    <property type="entry name" value="ARM repeat"/>
    <property type="match status" value="1"/>
</dbReference>
<feature type="transmembrane region" description="Helical" evidence="12">
    <location>
        <begin position="584"/>
        <end position="605"/>
    </location>
</feature>
<keyword evidence="8 12" id="KW-1133">Transmembrane helix</keyword>
<evidence type="ECO:0000256" key="7">
    <source>
        <dbReference type="ARBA" id="ARBA00022976"/>
    </source>
</evidence>
<evidence type="ECO:0000313" key="15">
    <source>
        <dbReference type="EMBL" id="KAH6586189.1"/>
    </source>
</evidence>
<dbReference type="InterPro" id="IPR001108">
    <property type="entry name" value="Peptidase_A22A"/>
</dbReference>
<dbReference type="InterPro" id="IPR000225">
    <property type="entry name" value="Armadillo"/>
</dbReference>
<accession>A0ABQ8ET82</accession>
<dbReference type="PROSITE" id="PS50865">
    <property type="entry name" value="ZF_MYND_2"/>
    <property type="match status" value="1"/>
</dbReference>
<dbReference type="Gene3D" id="1.10.472.100">
    <property type="entry name" value="Presenilin"/>
    <property type="match status" value="1"/>
</dbReference>
<evidence type="ECO:0000313" key="16">
    <source>
        <dbReference type="Proteomes" id="UP001648503"/>
    </source>
</evidence>
<evidence type="ECO:0000256" key="6">
    <source>
        <dbReference type="ARBA" id="ARBA00022833"/>
    </source>
</evidence>
<keyword evidence="2 12" id="KW-0812">Transmembrane</keyword>
<feature type="domain" description="MYND-type" evidence="14">
    <location>
        <begin position="387"/>
        <end position="441"/>
    </location>
</feature>
<dbReference type="PRINTS" id="PR01072">
    <property type="entry name" value="PRESENILIN"/>
</dbReference>
<feature type="transmembrane region" description="Helical" evidence="12">
    <location>
        <begin position="612"/>
        <end position="640"/>
    </location>
</feature>
<evidence type="ECO:0000256" key="5">
    <source>
        <dbReference type="ARBA" id="ARBA00022824"/>
    </source>
</evidence>
<dbReference type="InterPro" id="IPR002893">
    <property type="entry name" value="Znf_MYND"/>
</dbReference>
<name>A0ABQ8ET82_9FUNG</name>
<gene>
    <name evidence="15" type="ORF">BASA50_000654</name>
</gene>
<dbReference type="PANTHER" id="PTHR10202:SF13">
    <property type="entry name" value="PRESENILIN HOMOLOG"/>
    <property type="match status" value="1"/>
</dbReference>
<keyword evidence="4 11" id="KW-0863">Zinc-finger</keyword>
<keyword evidence="6" id="KW-0862">Zinc</keyword>
<keyword evidence="10 12" id="KW-0472">Membrane</keyword>
<keyword evidence="5 12" id="KW-0256">Endoplasmic reticulum</keyword>
<reference evidence="15 16" key="1">
    <citation type="submission" date="2021-02" db="EMBL/GenBank/DDBJ databases">
        <title>Variation within the Batrachochytrium salamandrivorans European outbreak.</title>
        <authorList>
            <person name="Kelly M."/>
            <person name="Pasmans F."/>
            <person name="Shea T.P."/>
            <person name="Munoz J.F."/>
            <person name="Carranza S."/>
            <person name="Cuomo C.A."/>
            <person name="Martel A."/>
        </authorList>
    </citation>
    <scope>NUCLEOTIDE SEQUENCE [LARGE SCALE GENOMIC DNA]</scope>
    <source>
        <strain evidence="15 16">AMFP18/2</strain>
    </source>
</reference>
<dbReference type="SMART" id="SM00185">
    <property type="entry name" value="ARM"/>
    <property type="match status" value="5"/>
</dbReference>
<evidence type="ECO:0000256" key="4">
    <source>
        <dbReference type="ARBA" id="ARBA00022771"/>
    </source>
</evidence>
<comment type="subunit">
    <text evidence="12">Homodimer.</text>
</comment>
<keyword evidence="12" id="KW-0645">Protease</keyword>
<comment type="caution">
    <text evidence="15">The sequence shown here is derived from an EMBL/GenBank/DDBJ whole genome shotgun (WGS) entry which is preliminary data.</text>
</comment>
<evidence type="ECO:0000256" key="1">
    <source>
        <dbReference type="ARBA" id="ARBA00008604"/>
    </source>
</evidence>
<organism evidence="15 16">
    <name type="scientific">Batrachochytrium salamandrivorans</name>
    <dbReference type="NCBI Taxonomy" id="1357716"/>
    <lineage>
        <taxon>Eukaryota</taxon>
        <taxon>Fungi</taxon>
        <taxon>Fungi incertae sedis</taxon>
        <taxon>Chytridiomycota</taxon>
        <taxon>Chytridiomycota incertae sedis</taxon>
        <taxon>Chytridiomycetes</taxon>
        <taxon>Rhizophydiales</taxon>
        <taxon>Rhizophydiales incertae sedis</taxon>
        <taxon>Batrachochytrium</taxon>
    </lineage>
</organism>
<keyword evidence="16" id="KW-1185">Reference proteome</keyword>
<evidence type="ECO:0000256" key="11">
    <source>
        <dbReference type="PROSITE-ProRule" id="PRU00134"/>
    </source>
</evidence>
<feature type="transmembrane region" description="Helical" evidence="12">
    <location>
        <begin position="913"/>
        <end position="936"/>
    </location>
</feature>
<dbReference type="Pfam" id="PF01080">
    <property type="entry name" value="Presenilin"/>
    <property type="match status" value="1"/>
</dbReference>
<evidence type="ECO:0000256" key="2">
    <source>
        <dbReference type="ARBA" id="ARBA00022692"/>
    </source>
</evidence>
<dbReference type="Pfam" id="PF01753">
    <property type="entry name" value="zf-MYND"/>
    <property type="match status" value="1"/>
</dbReference>
<dbReference type="InterPro" id="IPR006639">
    <property type="entry name" value="Preselin/SPP"/>
</dbReference>
<dbReference type="SUPFAM" id="SSF144232">
    <property type="entry name" value="HIT/MYND zinc finger-like"/>
    <property type="match status" value="1"/>
</dbReference>
<dbReference type="InterPro" id="IPR042524">
    <property type="entry name" value="Presenilin_C"/>
</dbReference>
<dbReference type="InterPro" id="IPR016024">
    <property type="entry name" value="ARM-type_fold"/>
</dbReference>
<feature type="compositionally biased region" description="Polar residues" evidence="13">
    <location>
        <begin position="823"/>
        <end position="837"/>
    </location>
</feature>